<keyword evidence="4" id="KW-0812">Transmembrane</keyword>
<sequence>MVGKSVEAPPAAPSESAAPSEPAAPSESATSSGSATASVAAGPSGAAAPSAPAGPAAPAAVLAAVLADVLHVGHVAPDAHFFTDLGADSLVMAHFCARVRKRAGLPSVSMRDVYRYPTITALAAALIDTADTAPGQPPAPAPASTAPPPADPAPAASGPPPPRPVGTPAYILCGTLQLLTFLGYSCLAAVVTARGWDWMSGASGAGGVYVRAVLFGAAVFLGLCAFPVLAKWVLVGRWTQRELRVWSLAYFRFWAVRTLVQTNPLVLFTGSPLYTGYLRALGAKIGRDVTILSKHVPVCTDLLTVGAGTVVRKDAYLTCYRADAGVIRTGPVVLGRDVLVSEATVLDIGTSLGDGARLGHASSLHTGQAVPAGEHWHGSPAQRTEAGHRTPDAAFRSTPRMAYGTLQLLSVLLVYLPLAIGGVSMLLAAVPRLASLLDSGPLAFTGWPFYGEALAASAALFFGTLITGLLVVITVPRLLHLAIEPGRDYRMYGLHYSLHRTIARMTNVKFFTTLFGDSSYVVAYLGRLGYDLSRVEQTGSNFGTEVKHESPYLSSVGSGTMVADGLSLMNAEYSRTSFRLSRVTIGPHNFLGNDVCYPPGGRTGDNCLLATKVAVPLDGPVREGVGLLGSPCFEIPRSVERDAAFDHLREGDALRRHLAAKNAYNLRTMGLYLLVRWAQVYVLTLLAWAAADLYHTLGAVAVAAASVLALLFSVTYSVCVERAVTGFRRLTPRYCSIYAPYFWRHERFWKLHAMPSRFLNGTPFKSLVWRALGVRLGRRLYDDGCGMPERSLVTIGDHCTLNAGSVIQCHSQEDGTFKSDRIVIGSGCTLGTGALVHYGVTVGDGATLAPDSFLMKGEEVPRHARWGGNPAREMPAREMPARELPARETPAGEPPAPTPRSGSQAPHHPERTD</sequence>
<dbReference type="SUPFAM" id="SSF47336">
    <property type="entry name" value="ACP-like"/>
    <property type="match status" value="1"/>
</dbReference>
<evidence type="ECO:0000256" key="4">
    <source>
        <dbReference type="SAM" id="Phobius"/>
    </source>
</evidence>
<feature type="region of interest" description="Disordered" evidence="3">
    <location>
        <begin position="133"/>
        <end position="161"/>
    </location>
</feature>
<dbReference type="Gene3D" id="2.160.10.10">
    <property type="entry name" value="Hexapeptide repeat proteins"/>
    <property type="match status" value="2"/>
</dbReference>
<evidence type="ECO:0000313" key="6">
    <source>
        <dbReference type="EMBL" id="GCD41090.1"/>
    </source>
</evidence>
<feature type="transmembrane region" description="Helical" evidence="4">
    <location>
        <begin position="449"/>
        <end position="473"/>
    </location>
</feature>
<reference evidence="6 7" key="1">
    <citation type="submission" date="2018-11" db="EMBL/GenBank/DDBJ databases">
        <title>Whole genome sequence of Streptomyces paromomycinus NBRC 15454(T).</title>
        <authorList>
            <person name="Komaki H."/>
            <person name="Tamura T."/>
        </authorList>
    </citation>
    <scope>NUCLEOTIDE SEQUENCE [LARGE SCALE GENOMIC DNA]</scope>
    <source>
        <strain evidence="6 7">NBRC 15454</strain>
    </source>
</reference>
<comment type="caution">
    <text evidence="6">The sequence shown here is derived from an EMBL/GenBank/DDBJ whole genome shotgun (WGS) entry which is preliminary data.</text>
</comment>
<dbReference type="InterPro" id="IPR020806">
    <property type="entry name" value="PKS_PP-bd"/>
</dbReference>
<evidence type="ECO:0000259" key="5">
    <source>
        <dbReference type="PROSITE" id="PS50075"/>
    </source>
</evidence>
<keyword evidence="4" id="KW-1133">Transmembrane helix</keyword>
<feature type="transmembrane region" description="Helical" evidence="4">
    <location>
        <begin position="169"/>
        <end position="192"/>
    </location>
</feature>
<dbReference type="Pfam" id="PF00550">
    <property type="entry name" value="PP-binding"/>
    <property type="match status" value="1"/>
</dbReference>
<evidence type="ECO:0000256" key="1">
    <source>
        <dbReference type="ARBA" id="ARBA00022450"/>
    </source>
</evidence>
<dbReference type="PANTHER" id="PTHR43300">
    <property type="entry name" value="ACETYLTRANSFERASE"/>
    <property type="match status" value="1"/>
</dbReference>
<feature type="compositionally biased region" description="Basic and acidic residues" evidence="3">
    <location>
        <begin position="874"/>
        <end position="886"/>
    </location>
</feature>
<gene>
    <name evidence="6" type="ORF">GKJPGBOP_00743</name>
</gene>
<dbReference type="GO" id="GO:0031177">
    <property type="term" value="F:phosphopantetheine binding"/>
    <property type="evidence" value="ECO:0007669"/>
    <property type="project" value="InterPro"/>
</dbReference>
<dbReference type="AlphaFoldDB" id="A0A401VVI3"/>
<accession>A0A401VVI3</accession>
<feature type="domain" description="Carrier" evidence="5">
    <location>
        <begin position="53"/>
        <end position="130"/>
    </location>
</feature>
<evidence type="ECO:0000313" key="7">
    <source>
        <dbReference type="Proteomes" id="UP000286746"/>
    </source>
</evidence>
<feature type="transmembrane region" description="Helical" evidence="4">
    <location>
        <begin position="671"/>
        <end position="691"/>
    </location>
</feature>
<dbReference type="InterPro" id="IPR009081">
    <property type="entry name" value="PP-bd_ACP"/>
</dbReference>
<dbReference type="NCBIfam" id="TIGR02353">
    <property type="entry name" value="NRPS_term_dom"/>
    <property type="match status" value="1"/>
</dbReference>
<dbReference type="InterPro" id="IPR050179">
    <property type="entry name" value="Trans_hexapeptide_repeat"/>
</dbReference>
<dbReference type="SMART" id="SM00823">
    <property type="entry name" value="PKS_PP"/>
    <property type="match status" value="1"/>
</dbReference>
<dbReference type="SUPFAM" id="SSF51161">
    <property type="entry name" value="Trimeric LpxA-like enzymes"/>
    <property type="match status" value="3"/>
</dbReference>
<protein>
    <submittedName>
        <fullName evidence="6">Amino acid adenylation protein</fullName>
    </submittedName>
</protein>
<keyword evidence="2" id="KW-0597">Phosphoprotein</keyword>
<feature type="transmembrane region" description="Helical" evidence="4">
    <location>
        <begin position="212"/>
        <end position="234"/>
    </location>
</feature>
<dbReference type="PANTHER" id="PTHR43300:SF11">
    <property type="entry name" value="ACETYLTRANSFERASE RV3034C-RELATED"/>
    <property type="match status" value="1"/>
</dbReference>
<feature type="compositionally biased region" description="Pro residues" evidence="3">
    <location>
        <begin position="135"/>
        <end position="161"/>
    </location>
</feature>
<evidence type="ECO:0000256" key="3">
    <source>
        <dbReference type="SAM" id="MobiDB-lite"/>
    </source>
</evidence>
<keyword evidence="1" id="KW-0596">Phosphopantetheine</keyword>
<feature type="transmembrane region" description="Helical" evidence="4">
    <location>
        <begin position="406"/>
        <end position="429"/>
    </location>
</feature>
<dbReference type="InterPro" id="IPR036736">
    <property type="entry name" value="ACP-like_sf"/>
</dbReference>
<dbReference type="GO" id="GO:0017000">
    <property type="term" value="P:antibiotic biosynthetic process"/>
    <property type="evidence" value="ECO:0007669"/>
    <property type="project" value="UniProtKB-ARBA"/>
</dbReference>
<feature type="transmembrane region" description="Helical" evidence="4">
    <location>
        <begin position="697"/>
        <end position="719"/>
    </location>
</feature>
<dbReference type="InterPro" id="IPR012728">
    <property type="entry name" value="Pls/PosA_C"/>
</dbReference>
<dbReference type="Gene3D" id="1.10.1200.10">
    <property type="entry name" value="ACP-like"/>
    <property type="match status" value="1"/>
</dbReference>
<organism evidence="6 7">
    <name type="scientific">Streptomyces paromomycinus</name>
    <name type="common">Streptomyces rimosus subsp. paromomycinus</name>
    <dbReference type="NCBI Taxonomy" id="92743"/>
    <lineage>
        <taxon>Bacteria</taxon>
        <taxon>Bacillati</taxon>
        <taxon>Actinomycetota</taxon>
        <taxon>Actinomycetes</taxon>
        <taxon>Kitasatosporales</taxon>
        <taxon>Streptomycetaceae</taxon>
        <taxon>Streptomyces</taxon>
    </lineage>
</organism>
<proteinExistence type="predicted"/>
<dbReference type="EMBL" id="BHZD01000001">
    <property type="protein sequence ID" value="GCD41090.1"/>
    <property type="molecule type" value="Genomic_DNA"/>
</dbReference>
<dbReference type="Proteomes" id="UP000286746">
    <property type="component" value="Unassembled WGS sequence"/>
</dbReference>
<dbReference type="InterPro" id="IPR011004">
    <property type="entry name" value="Trimer_LpxA-like_sf"/>
</dbReference>
<feature type="region of interest" description="Disordered" evidence="3">
    <location>
        <begin position="864"/>
        <end position="913"/>
    </location>
</feature>
<name>A0A401VVI3_STREY</name>
<evidence type="ECO:0000256" key="2">
    <source>
        <dbReference type="ARBA" id="ARBA00022553"/>
    </source>
</evidence>
<keyword evidence="7" id="KW-1185">Reference proteome</keyword>
<feature type="region of interest" description="Disordered" evidence="3">
    <location>
        <begin position="1"/>
        <end position="53"/>
    </location>
</feature>
<dbReference type="PROSITE" id="PS50075">
    <property type="entry name" value="CARRIER"/>
    <property type="match status" value="1"/>
</dbReference>
<keyword evidence="4" id="KW-0472">Membrane</keyword>